<dbReference type="Pfam" id="PF11158">
    <property type="entry name" value="DUF2938"/>
    <property type="match status" value="1"/>
</dbReference>
<keyword evidence="3" id="KW-1185">Reference proteome</keyword>
<dbReference type="OrthoDB" id="9812539at2"/>
<reference evidence="2 3" key="1">
    <citation type="submission" date="2019-01" db="EMBL/GenBank/DDBJ databases">
        <title>Ktedonosporobacter rubrisoli SCAWS-G2.</title>
        <authorList>
            <person name="Huang Y."/>
            <person name="Yan B."/>
        </authorList>
    </citation>
    <scope>NUCLEOTIDE SEQUENCE [LARGE SCALE GENOMIC DNA]</scope>
    <source>
        <strain evidence="2 3">SCAWS-G2</strain>
    </source>
</reference>
<feature type="transmembrane region" description="Helical" evidence="1">
    <location>
        <begin position="75"/>
        <end position="92"/>
    </location>
</feature>
<dbReference type="KEGG" id="kbs:EPA93_13095"/>
<evidence type="ECO:0000313" key="3">
    <source>
        <dbReference type="Proteomes" id="UP000290365"/>
    </source>
</evidence>
<name>A0A4P6JNK0_KTERU</name>
<accession>A0A4P6JNK0</accession>
<dbReference type="EMBL" id="CP035758">
    <property type="protein sequence ID" value="QBD76888.1"/>
    <property type="molecule type" value="Genomic_DNA"/>
</dbReference>
<dbReference type="Proteomes" id="UP000290365">
    <property type="component" value="Chromosome"/>
</dbReference>
<gene>
    <name evidence="2" type="ORF">EPA93_13095</name>
</gene>
<protein>
    <submittedName>
        <fullName evidence="2">DUF2938 domain-containing protein</fullName>
    </submittedName>
</protein>
<feature type="transmembrane region" description="Helical" evidence="1">
    <location>
        <begin position="104"/>
        <end position="127"/>
    </location>
</feature>
<evidence type="ECO:0000313" key="2">
    <source>
        <dbReference type="EMBL" id="QBD76888.1"/>
    </source>
</evidence>
<evidence type="ECO:0000256" key="1">
    <source>
        <dbReference type="SAM" id="Phobius"/>
    </source>
</evidence>
<organism evidence="2 3">
    <name type="scientific">Ktedonosporobacter rubrisoli</name>
    <dbReference type="NCBI Taxonomy" id="2509675"/>
    <lineage>
        <taxon>Bacteria</taxon>
        <taxon>Bacillati</taxon>
        <taxon>Chloroflexota</taxon>
        <taxon>Ktedonobacteria</taxon>
        <taxon>Ktedonobacterales</taxon>
        <taxon>Ktedonosporobacteraceae</taxon>
        <taxon>Ktedonosporobacter</taxon>
    </lineage>
</organism>
<dbReference type="InterPro" id="IPR021329">
    <property type="entry name" value="DUF2938"/>
</dbReference>
<proteinExistence type="predicted"/>
<keyword evidence="1" id="KW-0472">Membrane</keyword>
<sequence length="184" mass="20232">MRKLWQWAARAALIGVGATAVMDLGAEVIRRTTGVPLLDYRLVARWIGHMPQGQFRHHNIAAVPPVPAERLLGRVAHYSIGIGFAGLLLACYPRWAERPTLGPAMFIGLGSVAAPFFLMQPAFGLGIAASKTPNPTVARFRSLRAHAIYGFGLYFTGYLLSALSRWRVDAHQQRQSLQARSEGR</sequence>
<dbReference type="AlphaFoldDB" id="A0A4P6JNK0"/>
<keyword evidence="1" id="KW-1133">Transmembrane helix</keyword>
<keyword evidence="1" id="KW-0812">Transmembrane</keyword>
<feature type="transmembrane region" description="Helical" evidence="1">
    <location>
        <begin position="147"/>
        <end position="166"/>
    </location>
</feature>
<dbReference type="RefSeq" id="WP_129887952.1">
    <property type="nucleotide sequence ID" value="NZ_CP035758.1"/>
</dbReference>